<dbReference type="InterPro" id="IPR016135">
    <property type="entry name" value="UBQ-conjugating_enzyme/RWD"/>
</dbReference>
<reference evidence="3 4" key="2">
    <citation type="submission" date="2015-05" db="EMBL/GenBank/DDBJ databases">
        <authorList>
            <person name="Morales-Cruz A."/>
            <person name="Amrine K.C."/>
            <person name="Cantu D."/>
        </authorList>
    </citation>
    <scope>NUCLEOTIDE SEQUENCE [LARGE SCALE GENOMIC DNA]</scope>
    <source>
        <strain evidence="3">DA912</strain>
    </source>
</reference>
<feature type="domain" description="UBC core" evidence="2">
    <location>
        <begin position="5"/>
        <end position="164"/>
    </location>
</feature>
<name>A0A0G2HPD1_9PEZI</name>
<dbReference type="EMBL" id="LCUC01000107">
    <property type="protein sequence ID" value="KKY36783.1"/>
    <property type="molecule type" value="Genomic_DNA"/>
</dbReference>
<dbReference type="PROSITE" id="PS50127">
    <property type="entry name" value="UBC_2"/>
    <property type="match status" value="1"/>
</dbReference>
<feature type="region of interest" description="Disordered" evidence="1">
    <location>
        <begin position="191"/>
        <end position="254"/>
    </location>
</feature>
<evidence type="ECO:0000259" key="2">
    <source>
        <dbReference type="PROSITE" id="PS50127"/>
    </source>
</evidence>
<evidence type="ECO:0000313" key="3">
    <source>
        <dbReference type="EMBL" id="KKY36783.1"/>
    </source>
</evidence>
<dbReference type="AlphaFoldDB" id="A0A0G2HPD1"/>
<keyword evidence="4" id="KW-1185">Reference proteome</keyword>
<dbReference type="InterPro" id="IPR000608">
    <property type="entry name" value="UBC"/>
</dbReference>
<dbReference type="STRING" id="1214573.A0A0G2HPD1"/>
<dbReference type="SUPFAM" id="SSF54495">
    <property type="entry name" value="UBC-like"/>
    <property type="match status" value="1"/>
</dbReference>
<protein>
    <recommendedName>
        <fullName evidence="2">UBC core domain-containing protein</fullName>
    </recommendedName>
</protein>
<accession>A0A0G2HPD1</accession>
<feature type="compositionally biased region" description="Basic and acidic residues" evidence="1">
    <location>
        <begin position="10"/>
        <end position="22"/>
    </location>
</feature>
<dbReference type="Proteomes" id="UP000034680">
    <property type="component" value="Unassembled WGS sequence"/>
</dbReference>
<dbReference type="Gene3D" id="3.10.110.10">
    <property type="entry name" value="Ubiquitin Conjugating Enzyme"/>
    <property type="match status" value="2"/>
</dbReference>
<evidence type="ECO:0000313" key="4">
    <source>
        <dbReference type="Proteomes" id="UP000034680"/>
    </source>
</evidence>
<comment type="caution">
    <text evidence="3">The sequence shown here is derived from an EMBL/GenBank/DDBJ whole genome shotgun (WGS) entry which is preliminary data.</text>
</comment>
<organism evidence="3 4">
    <name type="scientific">Diaporthe ampelina</name>
    <dbReference type="NCBI Taxonomy" id="1214573"/>
    <lineage>
        <taxon>Eukaryota</taxon>
        <taxon>Fungi</taxon>
        <taxon>Dikarya</taxon>
        <taxon>Ascomycota</taxon>
        <taxon>Pezizomycotina</taxon>
        <taxon>Sordariomycetes</taxon>
        <taxon>Sordariomycetidae</taxon>
        <taxon>Diaporthales</taxon>
        <taxon>Diaporthaceae</taxon>
        <taxon>Diaporthe</taxon>
    </lineage>
</organism>
<gene>
    <name evidence="3" type="ORF">UCDDA912_g03221</name>
</gene>
<dbReference type="OrthoDB" id="47801at2759"/>
<evidence type="ECO:0000256" key="1">
    <source>
        <dbReference type="SAM" id="MobiDB-lite"/>
    </source>
</evidence>
<reference evidence="3 4" key="1">
    <citation type="submission" date="2015-05" db="EMBL/GenBank/DDBJ databases">
        <title>Distinctive expansion of gene families associated with plant cell wall degradation and secondary metabolism in the genomes of grapevine trunk pathogens.</title>
        <authorList>
            <person name="Lawrence D.P."/>
            <person name="Travadon R."/>
            <person name="Rolshausen P.E."/>
            <person name="Baumgartner K."/>
        </authorList>
    </citation>
    <scope>NUCLEOTIDE SEQUENCE [LARGE SCALE GENOMIC DNA]</scope>
    <source>
        <strain evidence="3">DA912</strain>
    </source>
</reference>
<proteinExistence type="predicted"/>
<feature type="region of interest" description="Disordered" evidence="1">
    <location>
        <begin position="1"/>
        <end position="22"/>
    </location>
</feature>
<dbReference type="CDD" id="cd00195">
    <property type="entry name" value="UBCc_UEV"/>
    <property type="match status" value="1"/>
</dbReference>
<sequence>MVAPLAAKRMAKERQDLEKASTQERDPDYFVIFQDDNLFEFDAYVIAPDTIYRYRLVKLHFEIPQDEYPWKPPRHTVLITIRSLLDDEPYKHEPSQINNPEFNRFVQYSTWKCLLLDYLAKETEPTAKAWLDSYVRKNGQEMLRELSKQQAANINKKKSLESPYNRNQTINVNYPALINDLKAAVSAVHQDPSSANCVPRPPPSQDQGGTRKRKVRWLEASASEVEKKESANSKRAKPSVAANRQSTPEIIDLT</sequence>